<dbReference type="Proteomes" id="UP000887564">
    <property type="component" value="Unplaced"/>
</dbReference>
<dbReference type="PANTHER" id="PTHR43763:SF6">
    <property type="entry name" value="XAA-PRO AMINOPEPTIDASE 1"/>
    <property type="match status" value="1"/>
</dbReference>
<dbReference type="WBParaSite" id="PEQ_0000915401-mRNA-1">
    <property type="protein sequence ID" value="PEQ_0000915401-mRNA-1"/>
    <property type="gene ID" value="PEQ_0000915401"/>
</dbReference>
<organism evidence="2 3">
    <name type="scientific">Parascaris equorum</name>
    <name type="common">Equine roundworm</name>
    <dbReference type="NCBI Taxonomy" id="6256"/>
    <lineage>
        <taxon>Eukaryota</taxon>
        <taxon>Metazoa</taxon>
        <taxon>Ecdysozoa</taxon>
        <taxon>Nematoda</taxon>
        <taxon>Chromadorea</taxon>
        <taxon>Rhabditida</taxon>
        <taxon>Spirurina</taxon>
        <taxon>Ascaridomorpha</taxon>
        <taxon>Ascaridoidea</taxon>
        <taxon>Ascarididae</taxon>
        <taxon>Parascaris</taxon>
    </lineage>
</organism>
<accession>A0A914RWB5</accession>
<reference evidence="3" key="1">
    <citation type="submission" date="2022-11" db="UniProtKB">
        <authorList>
            <consortium name="WormBaseParasite"/>
        </authorList>
    </citation>
    <scope>IDENTIFICATION</scope>
</reference>
<dbReference type="PANTHER" id="PTHR43763">
    <property type="entry name" value="XAA-PRO AMINOPEPTIDASE 1"/>
    <property type="match status" value="1"/>
</dbReference>
<dbReference type="Pfam" id="PF16188">
    <property type="entry name" value="Peptidase_M24_C"/>
    <property type="match status" value="1"/>
</dbReference>
<dbReference type="SUPFAM" id="SSF55920">
    <property type="entry name" value="Creatinase/aminopeptidase"/>
    <property type="match status" value="1"/>
</dbReference>
<evidence type="ECO:0000313" key="2">
    <source>
        <dbReference type="Proteomes" id="UP000887564"/>
    </source>
</evidence>
<evidence type="ECO:0000313" key="3">
    <source>
        <dbReference type="WBParaSite" id="PEQ_0000915401-mRNA-1"/>
    </source>
</evidence>
<sequence>MASWLYRKCLEDVFNGTTDVTRTVSYAAEPNADLKRINTLVVKGHIRTAMMVFPDGINAGIGYRRYSPEGGIHKGMVLTIEPGCYLEGKWGVRFENCYEVEWLDAYHRTCLSKVGEYLLKDGKKEEYEWLEKACSPL</sequence>
<dbReference type="Gene3D" id="3.90.230.10">
    <property type="entry name" value="Creatinase/methionine aminopeptidase superfamily"/>
    <property type="match status" value="2"/>
</dbReference>
<protein>
    <recommendedName>
        <fullName evidence="1">Peptidase M24 C-terminal domain-containing protein</fullName>
    </recommendedName>
</protein>
<dbReference type="InterPro" id="IPR036005">
    <property type="entry name" value="Creatinase/aminopeptidase-like"/>
</dbReference>
<feature type="domain" description="Peptidase M24 C-terminal" evidence="1">
    <location>
        <begin position="99"/>
        <end position="137"/>
    </location>
</feature>
<proteinExistence type="predicted"/>
<dbReference type="InterPro" id="IPR032416">
    <property type="entry name" value="Peptidase_M24_C"/>
</dbReference>
<name>A0A914RWB5_PAREQ</name>
<dbReference type="AlphaFoldDB" id="A0A914RWB5"/>
<dbReference type="InterPro" id="IPR050422">
    <property type="entry name" value="X-Pro_aminopeptidase_P"/>
</dbReference>
<evidence type="ECO:0000259" key="1">
    <source>
        <dbReference type="Pfam" id="PF16188"/>
    </source>
</evidence>
<keyword evidence="2" id="KW-1185">Reference proteome</keyword>